<protein>
    <submittedName>
        <fullName evidence="1">Unnamed protein product</fullName>
    </submittedName>
</protein>
<sequence length="82" mass="9284">MLPAPRRYPAIRKKATTQASQSTTLLLKKASSCSSGATLEKLASLPENKFQVDTQVFRSMTRLRTILKDRFEYLHDQDVNPS</sequence>
<dbReference type="Proteomes" id="UP001165121">
    <property type="component" value="Unassembled WGS sequence"/>
</dbReference>
<proteinExistence type="predicted"/>
<reference evidence="1" key="1">
    <citation type="submission" date="2023-04" db="EMBL/GenBank/DDBJ databases">
        <title>Phytophthora fragariaefolia NBRC 109709.</title>
        <authorList>
            <person name="Ichikawa N."/>
            <person name="Sato H."/>
            <person name="Tonouchi N."/>
        </authorList>
    </citation>
    <scope>NUCLEOTIDE SEQUENCE</scope>
    <source>
        <strain evidence="1">NBRC 109709</strain>
    </source>
</reference>
<evidence type="ECO:0000313" key="1">
    <source>
        <dbReference type="EMBL" id="GMF57016.1"/>
    </source>
</evidence>
<keyword evidence="2" id="KW-1185">Reference proteome</keyword>
<organism evidence="1 2">
    <name type="scientific">Phytophthora fragariaefolia</name>
    <dbReference type="NCBI Taxonomy" id="1490495"/>
    <lineage>
        <taxon>Eukaryota</taxon>
        <taxon>Sar</taxon>
        <taxon>Stramenopiles</taxon>
        <taxon>Oomycota</taxon>
        <taxon>Peronosporomycetes</taxon>
        <taxon>Peronosporales</taxon>
        <taxon>Peronosporaceae</taxon>
        <taxon>Phytophthora</taxon>
    </lineage>
</organism>
<comment type="caution">
    <text evidence="1">The sequence shown here is derived from an EMBL/GenBank/DDBJ whole genome shotgun (WGS) entry which is preliminary data.</text>
</comment>
<name>A0A9W6Y910_9STRA</name>
<evidence type="ECO:0000313" key="2">
    <source>
        <dbReference type="Proteomes" id="UP001165121"/>
    </source>
</evidence>
<accession>A0A9W6Y910</accession>
<dbReference type="AlphaFoldDB" id="A0A9W6Y910"/>
<gene>
    <name evidence="1" type="ORF">Pfra01_002428900</name>
</gene>
<dbReference type="EMBL" id="BSXT01004169">
    <property type="protein sequence ID" value="GMF57016.1"/>
    <property type="molecule type" value="Genomic_DNA"/>
</dbReference>